<dbReference type="GO" id="GO:0002250">
    <property type="term" value="P:adaptive immune response"/>
    <property type="evidence" value="ECO:0007669"/>
    <property type="project" value="InterPro"/>
</dbReference>
<feature type="domain" description="Ig-like" evidence="2">
    <location>
        <begin position="18"/>
        <end position="154"/>
    </location>
</feature>
<accession>A0A060Y708</accession>
<dbReference type="GO" id="GO:0038023">
    <property type="term" value="F:signaling receptor activity"/>
    <property type="evidence" value="ECO:0007669"/>
    <property type="project" value="InterPro"/>
</dbReference>
<dbReference type="InterPro" id="IPR036179">
    <property type="entry name" value="Ig-like_dom_sf"/>
</dbReference>
<evidence type="ECO:0000256" key="1">
    <source>
        <dbReference type="SAM" id="Phobius"/>
    </source>
</evidence>
<dbReference type="PANTHER" id="PTHR15343:SF0">
    <property type="entry name" value="T-CELL ANTIGEN CD7"/>
    <property type="match status" value="1"/>
</dbReference>
<name>A0A060Y708_ONCMY</name>
<dbReference type="EMBL" id="FR906688">
    <property type="protein sequence ID" value="CDQ85174.1"/>
    <property type="molecule type" value="Genomic_DNA"/>
</dbReference>
<dbReference type="InterPro" id="IPR013106">
    <property type="entry name" value="Ig_V-set"/>
</dbReference>
<dbReference type="InterPro" id="IPR007110">
    <property type="entry name" value="Ig-like_dom"/>
</dbReference>
<reference evidence="3" key="2">
    <citation type="submission" date="2014-03" db="EMBL/GenBank/DDBJ databases">
        <authorList>
            <person name="Genoscope - CEA"/>
        </authorList>
    </citation>
    <scope>NUCLEOTIDE SEQUENCE</scope>
</reference>
<organism evidence="3 4">
    <name type="scientific">Oncorhynchus mykiss</name>
    <name type="common">Rainbow trout</name>
    <name type="synonym">Salmo gairdneri</name>
    <dbReference type="NCBI Taxonomy" id="8022"/>
    <lineage>
        <taxon>Eukaryota</taxon>
        <taxon>Metazoa</taxon>
        <taxon>Chordata</taxon>
        <taxon>Craniata</taxon>
        <taxon>Vertebrata</taxon>
        <taxon>Euteleostomi</taxon>
        <taxon>Actinopterygii</taxon>
        <taxon>Neopterygii</taxon>
        <taxon>Teleostei</taxon>
        <taxon>Protacanthopterygii</taxon>
        <taxon>Salmoniformes</taxon>
        <taxon>Salmonidae</taxon>
        <taxon>Salmoninae</taxon>
        <taxon>Oncorhynchus</taxon>
    </lineage>
</organism>
<dbReference type="PROSITE" id="PS50835">
    <property type="entry name" value="IG_LIKE"/>
    <property type="match status" value="1"/>
</dbReference>
<sequence>MKVWLTMRDCDVRCILFPVFLSRCQTETDSSIQAAVVMVMSLLKCLLFFFSFNELTTAAEAILWVKTGEKFTMKCSTTLKDQEGMYLYVGLDRDREVLYYHQRDSKLTPRKGYWDRVKTEGSVDQLTITISNLTIEDTGVYWCVYTTFNEATYENDFNQGNGSTLVVVNDDVLQLPCPTATAVTLTPFHPANEKPCPSGVVNIIIIVIITSLLTILMCAVIFLIWLPPQVKRCCKQGGSTPQVIPESVYEAMARNHTCPPDTHVESYP</sequence>
<dbReference type="InterPro" id="IPR003599">
    <property type="entry name" value="Ig_sub"/>
</dbReference>
<dbReference type="GO" id="GO:0016020">
    <property type="term" value="C:membrane"/>
    <property type="evidence" value="ECO:0007669"/>
    <property type="project" value="InterPro"/>
</dbReference>
<evidence type="ECO:0000313" key="4">
    <source>
        <dbReference type="Proteomes" id="UP000193380"/>
    </source>
</evidence>
<dbReference type="SMART" id="SM00409">
    <property type="entry name" value="IG"/>
    <property type="match status" value="1"/>
</dbReference>
<evidence type="ECO:0000313" key="3">
    <source>
        <dbReference type="EMBL" id="CDQ85174.1"/>
    </source>
</evidence>
<dbReference type="Pfam" id="PF07686">
    <property type="entry name" value="V-set"/>
    <property type="match status" value="1"/>
</dbReference>
<keyword evidence="1" id="KW-0812">Transmembrane</keyword>
<gene>
    <name evidence="3" type="ORF">GSONMT00035779001</name>
</gene>
<keyword evidence="1" id="KW-1133">Transmembrane helix</keyword>
<keyword evidence="1" id="KW-0472">Membrane</keyword>
<dbReference type="Proteomes" id="UP000193380">
    <property type="component" value="Unassembled WGS sequence"/>
</dbReference>
<dbReference type="PaxDb" id="8022-A0A060Y708"/>
<dbReference type="InterPro" id="IPR039090">
    <property type="entry name" value="CD7"/>
</dbReference>
<reference evidence="3" key="1">
    <citation type="journal article" date="2014" name="Nat. Commun.">
        <title>The rainbow trout genome provides novel insights into evolution after whole-genome duplication in vertebrates.</title>
        <authorList>
            <person name="Berthelot C."/>
            <person name="Brunet F."/>
            <person name="Chalopin D."/>
            <person name="Juanchich A."/>
            <person name="Bernard M."/>
            <person name="Noel B."/>
            <person name="Bento P."/>
            <person name="Da Silva C."/>
            <person name="Labadie K."/>
            <person name="Alberti A."/>
            <person name="Aury J.M."/>
            <person name="Louis A."/>
            <person name="Dehais P."/>
            <person name="Bardou P."/>
            <person name="Montfort J."/>
            <person name="Klopp C."/>
            <person name="Cabau C."/>
            <person name="Gaspin C."/>
            <person name="Thorgaard G.H."/>
            <person name="Boussaha M."/>
            <person name="Quillet E."/>
            <person name="Guyomard R."/>
            <person name="Galiana D."/>
            <person name="Bobe J."/>
            <person name="Volff J.N."/>
            <person name="Genet C."/>
            <person name="Wincker P."/>
            <person name="Jaillon O."/>
            <person name="Roest Crollius H."/>
            <person name="Guiguen Y."/>
        </authorList>
    </citation>
    <scope>NUCLEOTIDE SEQUENCE [LARGE SCALE GENOMIC DNA]</scope>
</reference>
<dbReference type="AlphaFoldDB" id="A0A060Y708"/>
<protein>
    <recommendedName>
        <fullName evidence="2">Ig-like domain-containing protein</fullName>
    </recommendedName>
</protein>
<dbReference type="Gene3D" id="2.60.40.10">
    <property type="entry name" value="Immunoglobulins"/>
    <property type="match status" value="1"/>
</dbReference>
<feature type="transmembrane region" description="Helical" evidence="1">
    <location>
        <begin position="203"/>
        <end position="226"/>
    </location>
</feature>
<dbReference type="InterPro" id="IPR013783">
    <property type="entry name" value="Ig-like_fold"/>
</dbReference>
<proteinExistence type="predicted"/>
<dbReference type="SUPFAM" id="SSF48726">
    <property type="entry name" value="Immunoglobulin"/>
    <property type="match status" value="1"/>
</dbReference>
<evidence type="ECO:0000259" key="2">
    <source>
        <dbReference type="PROSITE" id="PS50835"/>
    </source>
</evidence>
<dbReference type="PANTHER" id="PTHR15343">
    <property type="entry name" value="CD7"/>
    <property type="match status" value="1"/>
</dbReference>